<dbReference type="InterPro" id="IPR029062">
    <property type="entry name" value="Class_I_gatase-like"/>
</dbReference>
<dbReference type="InterPro" id="IPR052158">
    <property type="entry name" value="INH-QAR"/>
</dbReference>
<sequence>MPEFSPISIAFPIFPNITQLDLTGPAQVLSRLGNATVHLVGRTMDPVPTDSGFPLHPTTTFADLTTADILCVPGGFGTVDAMQDGATLDWVRRVGEGADWVTSVCTGALVLGAAGLLKGYRATTHWASHEQLAFFGATPVKERVVVDRNRVTGGGVTSGIDFGLRLISEIRGEAHAKFVQLSVEYDPQPPFDSGDPAKADPETLERYWALVNKAGPGRVEMVRAIAKRLVFDA</sequence>
<dbReference type="PANTHER" id="PTHR43130:SF2">
    <property type="entry name" value="DJ-1_PFPI DOMAIN-CONTAINING PROTEIN"/>
    <property type="match status" value="1"/>
</dbReference>
<dbReference type="EMBL" id="BMKF01000001">
    <property type="protein sequence ID" value="GGB56357.1"/>
    <property type="molecule type" value="Genomic_DNA"/>
</dbReference>
<dbReference type="SUPFAM" id="SSF52317">
    <property type="entry name" value="Class I glutamine amidotransferase-like"/>
    <property type="match status" value="1"/>
</dbReference>
<dbReference type="CDD" id="cd03139">
    <property type="entry name" value="GATase1_PfpI_2"/>
    <property type="match status" value="1"/>
</dbReference>
<organism evidence="2 3">
    <name type="scientific">Henriciella pelagia</name>
    <dbReference type="NCBI Taxonomy" id="1977912"/>
    <lineage>
        <taxon>Bacteria</taxon>
        <taxon>Pseudomonadati</taxon>
        <taxon>Pseudomonadota</taxon>
        <taxon>Alphaproteobacteria</taxon>
        <taxon>Hyphomonadales</taxon>
        <taxon>Hyphomonadaceae</taxon>
        <taxon>Henriciella</taxon>
    </lineage>
</organism>
<gene>
    <name evidence="2" type="ORF">GCM10011503_00880</name>
</gene>
<proteinExistence type="predicted"/>
<dbReference type="InterPro" id="IPR002818">
    <property type="entry name" value="DJ-1/PfpI"/>
</dbReference>
<evidence type="ECO:0000313" key="2">
    <source>
        <dbReference type="EMBL" id="GGB56357.1"/>
    </source>
</evidence>
<feature type="domain" description="DJ-1/PfpI" evidence="1">
    <location>
        <begin position="8"/>
        <end position="168"/>
    </location>
</feature>
<evidence type="ECO:0000259" key="1">
    <source>
        <dbReference type="Pfam" id="PF01965"/>
    </source>
</evidence>
<dbReference type="Pfam" id="PF01965">
    <property type="entry name" value="DJ-1_PfpI"/>
    <property type="match status" value="1"/>
</dbReference>
<name>A0ABQ1IZP1_9PROT</name>
<dbReference type="PANTHER" id="PTHR43130">
    <property type="entry name" value="ARAC-FAMILY TRANSCRIPTIONAL REGULATOR"/>
    <property type="match status" value="1"/>
</dbReference>
<dbReference type="Proteomes" id="UP000628854">
    <property type="component" value="Unassembled WGS sequence"/>
</dbReference>
<protein>
    <submittedName>
        <fullName evidence="2">Dimethylglycine dehydrogenase</fullName>
    </submittedName>
</protein>
<dbReference type="RefSeq" id="WP_084394111.1">
    <property type="nucleotide sequence ID" value="NZ_BMKF01000001.1"/>
</dbReference>
<accession>A0ABQ1IZP1</accession>
<keyword evidence="3" id="KW-1185">Reference proteome</keyword>
<evidence type="ECO:0000313" key="3">
    <source>
        <dbReference type="Proteomes" id="UP000628854"/>
    </source>
</evidence>
<dbReference type="Gene3D" id="3.40.50.880">
    <property type="match status" value="1"/>
</dbReference>
<comment type="caution">
    <text evidence="2">The sequence shown here is derived from an EMBL/GenBank/DDBJ whole genome shotgun (WGS) entry which is preliminary data.</text>
</comment>
<reference evidence="3" key="1">
    <citation type="journal article" date="2019" name="Int. J. Syst. Evol. Microbiol.">
        <title>The Global Catalogue of Microorganisms (GCM) 10K type strain sequencing project: providing services to taxonomists for standard genome sequencing and annotation.</title>
        <authorList>
            <consortium name="The Broad Institute Genomics Platform"/>
            <consortium name="The Broad Institute Genome Sequencing Center for Infectious Disease"/>
            <person name="Wu L."/>
            <person name="Ma J."/>
        </authorList>
    </citation>
    <scope>NUCLEOTIDE SEQUENCE [LARGE SCALE GENOMIC DNA]</scope>
    <source>
        <strain evidence="3">CGMCC 1.15928</strain>
    </source>
</reference>